<comment type="caution">
    <text evidence="2">The sequence shown here is derived from an EMBL/GenBank/DDBJ whole genome shotgun (WGS) entry which is preliminary data.</text>
</comment>
<dbReference type="Pfam" id="PF00293">
    <property type="entry name" value="NUDIX"/>
    <property type="match status" value="1"/>
</dbReference>
<keyword evidence="3" id="KW-1185">Reference proteome</keyword>
<dbReference type="AlphaFoldDB" id="A0A5R9BAQ4"/>
<evidence type="ECO:0000259" key="1">
    <source>
        <dbReference type="Pfam" id="PF00293"/>
    </source>
</evidence>
<organism evidence="2 3">
    <name type="scientific">Nesterenkonia salmonea</name>
    <dbReference type="NCBI Taxonomy" id="1804987"/>
    <lineage>
        <taxon>Bacteria</taxon>
        <taxon>Bacillati</taxon>
        <taxon>Actinomycetota</taxon>
        <taxon>Actinomycetes</taxon>
        <taxon>Micrococcales</taxon>
        <taxon>Micrococcaceae</taxon>
        <taxon>Nesterenkonia</taxon>
    </lineage>
</organism>
<dbReference type="RefSeq" id="WP_138253056.1">
    <property type="nucleotide sequence ID" value="NZ_VAVZ01000019.1"/>
</dbReference>
<dbReference type="SUPFAM" id="SSF55811">
    <property type="entry name" value="Nudix"/>
    <property type="match status" value="1"/>
</dbReference>
<dbReference type="EMBL" id="VAVZ01000019">
    <property type="protein sequence ID" value="TLP97072.1"/>
    <property type="molecule type" value="Genomic_DNA"/>
</dbReference>
<feature type="domain" description="Nudix hydrolase" evidence="1">
    <location>
        <begin position="3"/>
        <end position="83"/>
    </location>
</feature>
<evidence type="ECO:0000313" key="2">
    <source>
        <dbReference type="EMBL" id="TLP97072.1"/>
    </source>
</evidence>
<dbReference type="InterPro" id="IPR000086">
    <property type="entry name" value="NUDIX_hydrolase_dom"/>
</dbReference>
<accession>A0A5R9BAQ4</accession>
<gene>
    <name evidence="2" type="ORF">FEF26_08195</name>
</gene>
<protein>
    <submittedName>
        <fullName evidence="2">NUDIX domain-containing protein</fullName>
    </submittedName>
</protein>
<reference evidence="2 3" key="1">
    <citation type="submission" date="2019-05" db="EMBL/GenBank/DDBJ databases">
        <title>Nesterenkonia sp. GY074 isolated from the Southern Atlantic Ocean.</title>
        <authorList>
            <person name="Zhang G."/>
        </authorList>
    </citation>
    <scope>NUCLEOTIDE SEQUENCE [LARGE SCALE GENOMIC DNA]</scope>
    <source>
        <strain evidence="2 3">GY074</strain>
    </source>
</reference>
<evidence type="ECO:0000313" key="3">
    <source>
        <dbReference type="Proteomes" id="UP000310458"/>
    </source>
</evidence>
<dbReference type="InterPro" id="IPR015797">
    <property type="entry name" value="NUDIX_hydrolase-like_dom_sf"/>
</dbReference>
<dbReference type="Proteomes" id="UP000310458">
    <property type="component" value="Unassembled WGS sequence"/>
</dbReference>
<proteinExistence type="predicted"/>
<dbReference type="OrthoDB" id="21342at2"/>
<dbReference type="Gene3D" id="3.90.79.10">
    <property type="entry name" value="Nucleoside Triphosphate Pyrophosphohydrolase"/>
    <property type="match status" value="1"/>
</dbReference>
<name>A0A5R9BAQ4_9MICC</name>
<sequence>MSQCGVRETREELGVVVNEEDLVPLTVMHRTGANGQAIDERVDFFFAVQHWVGEPKIQETDKAEELRWAEPTALPSPIVPHERFVLERWAQATLPAVTTFGFDLY</sequence>